<dbReference type="Proteomes" id="UP000467249">
    <property type="component" value="Chromosome"/>
</dbReference>
<evidence type="ECO:0000313" key="4">
    <source>
        <dbReference type="Proteomes" id="UP000467249"/>
    </source>
</evidence>
<name>A0A6N4WG60_9MYCO</name>
<dbReference type="AlphaFoldDB" id="A0A6N4WG60"/>
<evidence type="ECO:0000313" key="3">
    <source>
        <dbReference type="EMBL" id="BBZ79177.1"/>
    </source>
</evidence>
<gene>
    <name evidence="3" type="primary">lpqJ</name>
    <name evidence="3" type="ORF">MANY_45140</name>
</gene>
<dbReference type="KEGG" id="many:MANY_45140"/>
<feature type="region of interest" description="Disordered" evidence="1">
    <location>
        <begin position="43"/>
        <end position="80"/>
    </location>
</feature>
<proteinExistence type="predicted"/>
<evidence type="ECO:0000256" key="2">
    <source>
        <dbReference type="SAM" id="SignalP"/>
    </source>
</evidence>
<organism evidence="3 4">
    <name type="scientific">Mycolicibacterium anyangense</name>
    <dbReference type="NCBI Taxonomy" id="1431246"/>
    <lineage>
        <taxon>Bacteria</taxon>
        <taxon>Bacillati</taxon>
        <taxon>Actinomycetota</taxon>
        <taxon>Actinomycetes</taxon>
        <taxon>Mycobacteriales</taxon>
        <taxon>Mycobacteriaceae</taxon>
        <taxon>Mycolicibacterium</taxon>
    </lineage>
</organism>
<accession>A0A6N4WG60</accession>
<feature type="signal peptide" evidence="2">
    <location>
        <begin position="1"/>
        <end position="24"/>
    </location>
</feature>
<dbReference type="RefSeq" id="WP_163806213.1">
    <property type="nucleotide sequence ID" value="NZ_AP022620.1"/>
</dbReference>
<sequence length="183" mass="18225">MRSSHGVKAGLAAALLVTAGMAAAGCSTTTDGAATCPGCGPGGEPSFPTSRPTVAPPTTTTTTPSGPSTGGQTLSPSSSGYVYIETKSGQTRCQINSESVGCESNFTNPPVVNDQPANGVEVSAAGSVRWISGNLGAIPTTPIDYSTYHAVGWTIDASSSGTRFTNDGTGHGMFISTGGVEVF</sequence>
<keyword evidence="2" id="KW-0732">Signal</keyword>
<dbReference type="PROSITE" id="PS51257">
    <property type="entry name" value="PROKAR_LIPOPROTEIN"/>
    <property type="match status" value="1"/>
</dbReference>
<dbReference type="EMBL" id="AP022620">
    <property type="protein sequence ID" value="BBZ79177.1"/>
    <property type="molecule type" value="Genomic_DNA"/>
</dbReference>
<evidence type="ECO:0000256" key="1">
    <source>
        <dbReference type="SAM" id="MobiDB-lite"/>
    </source>
</evidence>
<reference evidence="3 4" key="1">
    <citation type="journal article" date="2019" name="Emerg. Microbes Infect.">
        <title>Comprehensive subspecies identification of 175 nontuberculous mycobacteria species based on 7547 genomic profiles.</title>
        <authorList>
            <person name="Matsumoto Y."/>
            <person name="Kinjo T."/>
            <person name="Motooka D."/>
            <person name="Nabeya D."/>
            <person name="Jung N."/>
            <person name="Uechi K."/>
            <person name="Horii T."/>
            <person name="Iida T."/>
            <person name="Fujita J."/>
            <person name="Nakamura S."/>
        </authorList>
    </citation>
    <scope>NUCLEOTIDE SEQUENCE [LARGE SCALE GENOMIC DNA]</scope>
    <source>
        <strain evidence="3 4">JCM 30275</strain>
    </source>
</reference>
<evidence type="ECO:0008006" key="5">
    <source>
        <dbReference type="Google" id="ProtNLM"/>
    </source>
</evidence>
<keyword evidence="4" id="KW-1185">Reference proteome</keyword>
<protein>
    <recommendedName>
        <fullName evidence="5">Lipoprotein LpqJ</fullName>
    </recommendedName>
</protein>
<feature type="chain" id="PRO_5039233725" description="Lipoprotein LpqJ" evidence="2">
    <location>
        <begin position="25"/>
        <end position="183"/>
    </location>
</feature>
<feature type="compositionally biased region" description="Low complexity" evidence="1">
    <location>
        <begin position="48"/>
        <end position="80"/>
    </location>
</feature>